<keyword evidence="2" id="KW-1185">Reference proteome</keyword>
<organism evidence="1 2">
    <name type="scientific">Brassica napus</name>
    <name type="common">Rape</name>
    <dbReference type="NCBI Taxonomy" id="3708"/>
    <lineage>
        <taxon>Eukaryota</taxon>
        <taxon>Viridiplantae</taxon>
        <taxon>Streptophyta</taxon>
        <taxon>Embryophyta</taxon>
        <taxon>Tracheophyta</taxon>
        <taxon>Spermatophyta</taxon>
        <taxon>Magnoliopsida</taxon>
        <taxon>eudicotyledons</taxon>
        <taxon>Gunneridae</taxon>
        <taxon>Pentapetalae</taxon>
        <taxon>rosids</taxon>
        <taxon>malvids</taxon>
        <taxon>Brassicales</taxon>
        <taxon>Brassicaceae</taxon>
        <taxon>Brassiceae</taxon>
        <taxon>Brassica</taxon>
    </lineage>
</organism>
<accession>A0A078GTS8</accession>
<sequence>MFFPHLARFYQSQQAF</sequence>
<reference evidence="1 2" key="1">
    <citation type="journal article" date="2014" name="Science">
        <title>Plant genetics. Early allopolyploid evolution in the post-Neolithic Brassica napus oilseed genome.</title>
        <authorList>
            <person name="Chalhoub B."/>
            <person name="Denoeud F."/>
            <person name="Liu S."/>
            <person name="Parkin I.A."/>
            <person name="Tang H."/>
            <person name="Wang X."/>
            <person name="Chiquet J."/>
            <person name="Belcram H."/>
            <person name="Tong C."/>
            <person name="Samans B."/>
            <person name="Correa M."/>
            <person name="Da Silva C."/>
            <person name="Just J."/>
            <person name="Falentin C."/>
            <person name="Koh C.S."/>
            <person name="Le Clainche I."/>
            <person name="Bernard M."/>
            <person name="Bento P."/>
            <person name="Noel B."/>
            <person name="Labadie K."/>
            <person name="Alberti A."/>
            <person name="Charles M."/>
            <person name="Arnaud D."/>
            <person name="Guo H."/>
            <person name="Daviaud C."/>
            <person name="Alamery S."/>
            <person name="Jabbari K."/>
            <person name="Zhao M."/>
            <person name="Edger P.P."/>
            <person name="Chelaifa H."/>
            <person name="Tack D."/>
            <person name="Lassalle G."/>
            <person name="Mestiri I."/>
            <person name="Schnel N."/>
            <person name="Le Paslier M.C."/>
            <person name="Fan G."/>
            <person name="Renault V."/>
            <person name="Bayer P.E."/>
            <person name="Golicz A.A."/>
            <person name="Manoli S."/>
            <person name="Lee T.H."/>
            <person name="Thi V.H."/>
            <person name="Chalabi S."/>
            <person name="Hu Q."/>
            <person name="Fan C."/>
            <person name="Tollenaere R."/>
            <person name="Lu Y."/>
            <person name="Battail C."/>
            <person name="Shen J."/>
            <person name="Sidebottom C.H."/>
            <person name="Wang X."/>
            <person name="Canaguier A."/>
            <person name="Chauveau A."/>
            <person name="Berard A."/>
            <person name="Deniot G."/>
            <person name="Guan M."/>
            <person name="Liu Z."/>
            <person name="Sun F."/>
            <person name="Lim Y.P."/>
            <person name="Lyons E."/>
            <person name="Town C.D."/>
            <person name="Bancroft I."/>
            <person name="Wang X."/>
            <person name="Meng J."/>
            <person name="Ma J."/>
            <person name="Pires J.C."/>
            <person name="King G.J."/>
            <person name="Brunel D."/>
            <person name="Delourme R."/>
            <person name="Renard M."/>
            <person name="Aury J.M."/>
            <person name="Adams K.L."/>
            <person name="Batley J."/>
            <person name="Snowdon R.J."/>
            <person name="Tost J."/>
            <person name="Edwards D."/>
            <person name="Zhou Y."/>
            <person name="Hua W."/>
            <person name="Sharpe A.G."/>
            <person name="Paterson A.H."/>
            <person name="Guan C."/>
            <person name="Wincker P."/>
        </authorList>
    </citation>
    <scope>NUCLEOTIDE SEQUENCE [LARGE SCALE GENOMIC DNA]</scope>
    <source>
        <strain evidence="2">cv. Darmor-bzh</strain>
    </source>
</reference>
<dbReference type="EMBL" id="LK032213">
    <property type="protein sequence ID" value="CDY28018.1"/>
    <property type="molecule type" value="Genomic_DNA"/>
</dbReference>
<protein>
    <submittedName>
        <fullName evidence="1">BnaC05g44200D protein</fullName>
    </submittedName>
</protein>
<dbReference type="PaxDb" id="3708-A0A078GTS8"/>
<name>A0A078GTS8_BRANA</name>
<dbReference type="Proteomes" id="UP000028999">
    <property type="component" value="Unassembled WGS sequence"/>
</dbReference>
<evidence type="ECO:0000313" key="2">
    <source>
        <dbReference type="Proteomes" id="UP000028999"/>
    </source>
</evidence>
<gene>
    <name evidence="1" type="primary">BnaC05g44200D</name>
    <name evidence="1" type="ORF">GSBRNA2T00038953001</name>
</gene>
<evidence type="ECO:0000313" key="1">
    <source>
        <dbReference type="EMBL" id="CDY28018.1"/>
    </source>
</evidence>
<dbReference type="AlphaFoldDB" id="A0A078GTS8"/>
<proteinExistence type="predicted"/>